<proteinExistence type="predicted"/>
<dbReference type="InterPro" id="IPR046676">
    <property type="entry name" value="DUF6546"/>
</dbReference>
<sequence length="244" mass="27027">MNASACLIPGNLVDAAADHQETGNQTLIESFPSTGLCKLTIFENFNEAYPERYFDCPAIRVPNPAVSQKLARASLHLTMLSASFIADAGHFFAARQDSWTWDKLTSLALTSRVLTNDADPLDINNMLRDAAAAALRMPKLDTMELWNGRRGVAMLFRYQRAQDGQPTIITVRGTSELALGITVTQAWDVVAHQHCNFKVVVQTSSIDPDGIRCHGDAIRQLGLSTEIVRPVSLWQIFSEHRFRA</sequence>
<gene>
    <name evidence="2" type="ORF">FTOL_03026</name>
</gene>
<organism evidence="2 3">
    <name type="scientific">Fusarium torulosum</name>
    <dbReference type="NCBI Taxonomy" id="33205"/>
    <lineage>
        <taxon>Eukaryota</taxon>
        <taxon>Fungi</taxon>
        <taxon>Dikarya</taxon>
        <taxon>Ascomycota</taxon>
        <taxon>Pezizomycotina</taxon>
        <taxon>Sordariomycetes</taxon>
        <taxon>Hypocreomycetidae</taxon>
        <taxon>Hypocreales</taxon>
        <taxon>Nectriaceae</taxon>
        <taxon>Fusarium</taxon>
    </lineage>
</organism>
<protein>
    <recommendedName>
        <fullName evidence="1">DUF6546 domain-containing protein</fullName>
    </recommendedName>
</protein>
<dbReference type="Pfam" id="PF20183">
    <property type="entry name" value="DUF6546"/>
    <property type="match status" value="1"/>
</dbReference>
<comment type="caution">
    <text evidence="2">The sequence shown here is derived from an EMBL/GenBank/DDBJ whole genome shotgun (WGS) entry which is preliminary data.</text>
</comment>
<keyword evidence="3" id="KW-1185">Reference proteome</keyword>
<evidence type="ECO:0000313" key="2">
    <source>
        <dbReference type="EMBL" id="SPJ73296.1"/>
    </source>
</evidence>
<dbReference type="AlphaFoldDB" id="A0AAE8M2U7"/>
<reference evidence="2" key="1">
    <citation type="submission" date="2018-03" db="EMBL/GenBank/DDBJ databases">
        <authorList>
            <person name="Guldener U."/>
        </authorList>
    </citation>
    <scope>NUCLEOTIDE SEQUENCE</scope>
</reference>
<evidence type="ECO:0000313" key="3">
    <source>
        <dbReference type="Proteomes" id="UP001187734"/>
    </source>
</evidence>
<dbReference type="Proteomes" id="UP001187734">
    <property type="component" value="Unassembled WGS sequence"/>
</dbReference>
<evidence type="ECO:0000259" key="1">
    <source>
        <dbReference type="Pfam" id="PF20183"/>
    </source>
</evidence>
<feature type="domain" description="DUF6546" evidence="1">
    <location>
        <begin position="34"/>
        <end position="229"/>
    </location>
</feature>
<accession>A0AAE8M2U7</accession>
<dbReference type="EMBL" id="ONZP01000092">
    <property type="protein sequence ID" value="SPJ73296.1"/>
    <property type="molecule type" value="Genomic_DNA"/>
</dbReference>
<name>A0AAE8M2U7_9HYPO</name>